<gene>
    <name evidence="1" type="ORF">PsorP6_000500</name>
</gene>
<name>A0ACC0WWE6_9STRA</name>
<dbReference type="Proteomes" id="UP001163321">
    <property type="component" value="Chromosome 1"/>
</dbReference>
<accession>A0ACC0WWE6</accession>
<evidence type="ECO:0000313" key="1">
    <source>
        <dbReference type="EMBL" id="KAI9922011.1"/>
    </source>
</evidence>
<protein>
    <submittedName>
        <fullName evidence="1">Uncharacterized protein</fullName>
    </submittedName>
</protein>
<keyword evidence="2" id="KW-1185">Reference proteome</keyword>
<proteinExistence type="predicted"/>
<organism evidence="1 2">
    <name type="scientific">Peronosclerospora sorghi</name>
    <dbReference type="NCBI Taxonomy" id="230839"/>
    <lineage>
        <taxon>Eukaryota</taxon>
        <taxon>Sar</taxon>
        <taxon>Stramenopiles</taxon>
        <taxon>Oomycota</taxon>
        <taxon>Peronosporomycetes</taxon>
        <taxon>Peronosporales</taxon>
        <taxon>Peronosporaceae</taxon>
        <taxon>Peronosclerospora</taxon>
    </lineage>
</organism>
<sequence>MSTVICHFERLGCNHPILFQNEYKRTNRTKKTKILRCFPHCCPRHIIRSYCGSALYVSVKLVEPSDQDEKKQQVTATVTTTNPSTLLVYAHFEEAQANFLSLNDLLDYAIVTSSTQTEQTPKGTWIKGFALKSDATDDSSMFQINPSARWYYEWESAATKAQRFTKHALRVYVFQRMQSKLRVVGVISSSDFMVVSYRRAPSEIRADCDALEALSTTAANIQPSDAALELKPNNSIRSGCVTNSWTMTGNGDERWRSYKLWECRHTDVMTTSKHLGILYYFLRHLNALSFINCLNQISVLFRDQIAGYYDVTRTKWKEDNDLELPFGPPLSWAFLEPFGREESIKSRFDEREGADDGPLAPLVHICTHLAGWLMLDSANLKIYRRFLRSYGTTLLDKNRVRAGYVEAIILVSNLVDHFTGWDEDPSPVSVTSLSLLCEEILMVVFQYDHLKPLRSILLDVLSSSTMFGMHEFVAQLQAQFLFQNSNSHLPRKAIGHTSMFDGAWVFDGQASSIRPIPGSPTKDASLMCVLTFMRELTRINVRLLDDLSLEIRSDWNVSTENTRKSEHIHSGTVLILDSCQRVFRCFPSGISSLAPLGTRSYGDYRGKLLSSNSFELEINSWPLDSSGSSPAHCWKIQVDVELADQVQRKQGIPMCLVVRSVVEEGIWRQSYNSQDVAFQAIPFSPKQKLVEMWVPTYELTGVYHRVD</sequence>
<evidence type="ECO:0000313" key="2">
    <source>
        <dbReference type="Proteomes" id="UP001163321"/>
    </source>
</evidence>
<reference evidence="1 2" key="1">
    <citation type="journal article" date="2022" name="bioRxiv">
        <title>The genome of the oomycete Peronosclerospora sorghi, a cosmopolitan pathogen of maize and sorghum, is inflated with dispersed pseudogenes.</title>
        <authorList>
            <person name="Fletcher K."/>
            <person name="Martin F."/>
            <person name="Isakeit T."/>
            <person name="Cavanaugh K."/>
            <person name="Magill C."/>
            <person name="Michelmore R."/>
        </authorList>
    </citation>
    <scope>NUCLEOTIDE SEQUENCE [LARGE SCALE GENOMIC DNA]</scope>
    <source>
        <strain evidence="1">P6</strain>
    </source>
</reference>
<dbReference type="EMBL" id="CM047580">
    <property type="protein sequence ID" value="KAI9922011.1"/>
    <property type="molecule type" value="Genomic_DNA"/>
</dbReference>
<comment type="caution">
    <text evidence="1">The sequence shown here is derived from an EMBL/GenBank/DDBJ whole genome shotgun (WGS) entry which is preliminary data.</text>
</comment>